<proteinExistence type="predicted"/>
<dbReference type="CDD" id="cd22109">
    <property type="entry name" value="F-box_FBXO41"/>
    <property type="match status" value="1"/>
</dbReference>
<sequence>MQIEESSILCSNILACRYVALASSGSGTSGSPVNAGLGISQGASVPPGNDMVFYLNSTSDDGDGREPMDSNGGGGDNGDEGTPSNSEDFEVRMDLTDDLLHMVFSFLDHINLCRAARVCRQWRAASAHEDFWRCLNFENRNISHQQFREMCYRYPNATEVNILGVPSVDILARDAMNSLRNIEVLILGKGQLGDAFFHTIGDCPVLDRLSITDATLGNSIQEIPIYHDRLRHLEIIKCRVIRISIRCSQLERVSLKRTNMGHAMLNCPQLRWLDVASCHKLSDASVRSAATSCPLLTSLDLSNCSCVSDETLREIALACPNLSILDASYCPNISLEFVRLPMLTNLKLHSCEGINSASMAAISYCSLLEALQLDCCWLLTSVNLDLPRLRCISLVHCRKFVDLNLRCPSLSSITISNCPVLNRISITSNSLQKLVLQKQENLTTVSLQCRRLQEVDLTECESLTNAICEVFSEGGGCPNLKSLVLDSCESLARVVLKSTSLVSLSLVGCRAMTCLHLSCSNLQQVFLDGCDHLEEASFSPVGLQSLNLGICPKLSLLQIDGPLMTVLELKGCGVLSKADIHCPNLSSLDASFCSQLKDECLSATTESCPYIESLILMSCPSVGPNGLSSLSRLPNLTVLDLSYTFLIDLLPIFETCLQLKVLKLQACKYLVDNSLDPLHRAGVLPSLREIDLSYGSICQSAIEELLACCTHLTHVSLNGCANMHDLDWSTSSGRHFKCEDLERSDVDSQDVQPNRLLQNLNCVGCPNIKKVVIPLSARCLNLSSLNLSLSANLREVDMACLNLSFLNLSNCCSLEVLKLDCPRLSSLLLQACGIEEQVVEAAVSYCNSLETLDIRLCPKISTAVIGRLRTVCPSLKRLFSSQSP</sequence>
<dbReference type="Gene3D" id="3.80.10.10">
    <property type="entry name" value="Ribonuclease Inhibitor"/>
    <property type="match status" value="5"/>
</dbReference>
<dbReference type="InterPro" id="IPR055411">
    <property type="entry name" value="LRR_FXL15/At3g58940/PEG3-like"/>
</dbReference>
<evidence type="ECO:0000256" key="1">
    <source>
        <dbReference type="SAM" id="MobiDB-lite"/>
    </source>
</evidence>
<dbReference type="FunFam" id="3.80.10.10:FF:000648">
    <property type="entry name" value="F-box/LRR-repeat protein 15"/>
    <property type="match status" value="1"/>
</dbReference>
<dbReference type="SMART" id="SM00256">
    <property type="entry name" value="FBOX"/>
    <property type="match status" value="1"/>
</dbReference>
<dbReference type="eggNOG" id="KOG1947">
    <property type="taxonomic scope" value="Eukaryota"/>
</dbReference>
<dbReference type="PANTHER" id="PTHR34709:SF57">
    <property type="entry name" value="F-BOX DOMAIN-CONTAINING PROTEIN"/>
    <property type="match status" value="1"/>
</dbReference>
<dbReference type="PANTHER" id="PTHR34709">
    <property type="entry name" value="OS10G0396666 PROTEIN"/>
    <property type="match status" value="1"/>
</dbReference>
<dbReference type="PROSITE" id="PS50181">
    <property type="entry name" value="FBOX"/>
    <property type="match status" value="1"/>
</dbReference>
<feature type="domain" description="F-box" evidence="2">
    <location>
        <begin position="89"/>
        <end position="135"/>
    </location>
</feature>
<keyword evidence="4" id="KW-1185">Reference proteome</keyword>
<accession>W1PVD7</accession>
<dbReference type="AlphaFoldDB" id="W1PVD7"/>
<dbReference type="InterPro" id="IPR032675">
    <property type="entry name" value="LRR_dom_sf"/>
</dbReference>
<dbReference type="EMBL" id="KI392710">
    <property type="protein sequence ID" value="ERN11245.1"/>
    <property type="molecule type" value="Genomic_DNA"/>
</dbReference>
<dbReference type="Pfam" id="PF24758">
    <property type="entry name" value="LRR_At5g56370"/>
    <property type="match status" value="1"/>
</dbReference>
<dbReference type="SUPFAM" id="SSF52058">
    <property type="entry name" value="L domain-like"/>
    <property type="match status" value="2"/>
</dbReference>
<dbReference type="OMA" id="ACANLHI"/>
<dbReference type="Gramene" id="ERN11245">
    <property type="protein sequence ID" value="ERN11245"/>
    <property type="gene ID" value="AMTR_s00024p00231140"/>
</dbReference>
<dbReference type="FunFam" id="3.80.10.10:FF:000357">
    <property type="entry name" value="F-box/LRR-repeat protein 15"/>
    <property type="match status" value="1"/>
</dbReference>
<dbReference type="InterPro" id="IPR055312">
    <property type="entry name" value="FBL15-like"/>
</dbReference>
<dbReference type="STRING" id="13333.W1PVD7"/>
<name>W1PVD7_AMBTC</name>
<organism evidence="3 4">
    <name type="scientific">Amborella trichopoda</name>
    <dbReference type="NCBI Taxonomy" id="13333"/>
    <lineage>
        <taxon>Eukaryota</taxon>
        <taxon>Viridiplantae</taxon>
        <taxon>Streptophyta</taxon>
        <taxon>Embryophyta</taxon>
        <taxon>Tracheophyta</taxon>
        <taxon>Spermatophyta</taxon>
        <taxon>Magnoliopsida</taxon>
        <taxon>Amborellales</taxon>
        <taxon>Amborellaceae</taxon>
        <taxon>Amborella</taxon>
    </lineage>
</organism>
<dbReference type="Pfam" id="PF12937">
    <property type="entry name" value="F-box-like"/>
    <property type="match status" value="1"/>
</dbReference>
<gene>
    <name evidence="3" type="ORF">AMTR_s00024p00231140</name>
</gene>
<dbReference type="HOGENOM" id="CLU_006638_0_0_1"/>
<dbReference type="SUPFAM" id="SSF81383">
    <property type="entry name" value="F-box domain"/>
    <property type="match status" value="1"/>
</dbReference>
<feature type="region of interest" description="Disordered" evidence="1">
    <location>
        <begin position="54"/>
        <end position="88"/>
    </location>
</feature>
<dbReference type="InterPro" id="IPR036047">
    <property type="entry name" value="F-box-like_dom_sf"/>
</dbReference>
<dbReference type="SUPFAM" id="SSF52047">
    <property type="entry name" value="RNI-like"/>
    <property type="match status" value="2"/>
</dbReference>
<dbReference type="InterPro" id="IPR006553">
    <property type="entry name" value="Leu-rich_rpt_Cys-con_subtyp"/>
</dbReference>
<dbReference type="SMART" id="SM00367">
    <property type="entry name" value="LRR_CC"/>
    <property type="match status" value="11"/>
</dbReference>
<protein>
    <recommendedName>
        <fullName evidence="2">F-box domain-containing protein</fullName>
    </recommendedName>
</protein>
<evidence type="ECO:0000313" key="4">
    <source>
        <dbReference type="Proteomes" id="UP000017836"/>
    </source>
</evidence>
<evidence type="ECO:0000259" key="2">
    <source>
        <dbReference type="PROSITE" id="PS50181"/>
    </source>
</evidence>
<dbReference type="Proteomes" id="UP000017836">
    <property type="component" value="Unassembled WGS sequence"/>
</dbReference>
<reference evidence="4" key="1">
    <citation type="journal article" date="2013" name="Science">
        <title>The Amborella genome and the evolution of flowering plants.</title>
        <authorList>
            <consortium name="Amborella Genome Project"/>
        </authorList>
    </citation>
    <scope>NUCLEOTIDE SEQUENCE [LARGE SCALE GENOMIC DNA]</scope>
</reference>
<dbReference type="InterPro" id="IPR001810">
    <property type="entry name" value="F-box_dom"/>
</dbReference>
<evidence type="ECO:0000313" key="3">
    <source>
        <dbReference type="EMBL" id="ERN11245.1"/>
    </source>
</evidence>